<organism evidence="1 2">
    <name type="scientific">Staphylococcus agnetis</name>
    <dbReference type="NCBI Taxonomy" id="985762"/>
    <lineage>
        <taxon>Bacteria</taxon>
        <taxon>Bacillati</taxon>
        <taxon>Bacillota</taxon>
        <taxon>Bacilli</taxon>
        <taxon>Bacillales</taxon>
        <taxon>Staphylococcaceae</taxon>
        <taxon>Staphylococcus</taxon>
    </lineage>
</organism>
<dbReference type="Pfam" id="PF02082">
    <property type="entry name" value="Rrf2"/>
    <property type="match status" value="1"/>
</dbReference>
<proteinExistence type="predicted"/>
<dbReference type="InterPro" id="IPR036390">
    <property type="entry name" value="WH_DNA-bd_sf"/>
</dbReference>
<protein>
    <submittedName>
        <fullName evidence="1">Transcriptional regulator</fullName>
    </submittedName>
</protein>
<dbReference type="NCBIfam" id="NF041852">
    <property type="entry name" value="trans_reg_HypR"/>
    <property type="match status" value="1"/>
</dbReference>
<dbReference type="SUPFAM" id="SSF46785">
    <property type="entry name" value="Winged helix' DNA-binding domain"/>
    <property type="match status" value="1"/>
</dbReference>
<dbReference type="EMBL" id="WMFL01000051">
    <property type="protein sequence ID" value="NJI01871.1"/>
    <property type="molecule type" value="Genomic_DNA"/>
</dbReference>
<dbReference type="Gene3D" id="1.10.10.10">
    <property type="entry name" value="Winged helix-like DNA-binding domain superfamily/Winged helix DNA-binding domain"/>
    <property type="match status" value="1"/>
</dbReference>
<dbReference type="GO" id="GO:0005829">
    <property type="term" value="C:cytosol"/>
    <property type="evidence" value="ECO:0007669"/>
    <property type="project" value="TreeGrafter"/>
</dbReference>
<gene>
    <name evidence="1" type="ORF">GLV84_03230</name>
</gene>
<sequence length="142" mass="15982">MNLEFNIAIHVMCFLVKHKGERWSSKALSESVCIHPVQIRRVTTQLIEAGLIETHRGKQGGYQANQHTANASLTTLYDMFVPQHMTDQRLLTGASENACLISREIGGIMTTYYDAEFARSKAVYDGQTIHTILEKILKESTL</sequence>
<reference evidence="1" key="1">
    <citation type="submission" date="2019-11" db="EMBL/GenBank/DDBJ databases">
        <title>Whole genome comparisons of Staphylococcus agnetis isolates from cattle and chickens.</title>
        <authorList>
            <person name="Rhoads D."/>
            <person name="Shwani A."/>
            <person name="Adkins P."/>
            <person name="Calcutt M."/>
            <person name="Middleton J."/>
        </authorList>
    </citation>
    <scope>NUCLEOTIDE SEQUENCE</scope>
    <source>
        <strain evidence="1">1387</strain>
    </source>
</reference>
<dbReference type="InterPro" id="IPR000944">
    <property type="entry name" value="Tscrpt_reg_Rrf2"/>
</dbReference>
<dbReference type="RefSeq" id="WP_107368398.1">
    <property type="nucleotide sequence ID" value="NZ_CP045927.1"/>
</dbReference>
<dbReference type="AlphaFoldDB" id="A0A2T4MH41"/>
<accession>A0A2T4MH41</accession>
<dbReference type="PANTHER" id="PTHR33221">
    <property type="entry name" value="WINGED HELIX-TURN-HELIX TRANSCRIPTIONAL REGULATOR, RRF2 FAMILY"/>
    <property type="match status" value="1"/>
</dbReference>
<evidence type="ECO:0000313" key="2">
    <source>
        <dbReference type="Proteomes" id="UP000646308"/>
    </source>
</evidence>
<dbReference type="Proteomes" id="UP000646308">
    <property type="component" value="Unassembled WGS sequence"/>
</dbReference>
<name>A0A2T4MH41_9STAP</name>
<evidence type="ECO:0000313" key="1">
    <source>
        <dbReference type="EMBL" id="NJI01871.1"/>
    </source>
</evidence>
<dbReference type="PROSITE" id="PS51197">
    <property type="entry name" value="HTH_RRF2_2"/>
    <property type="match status" value="1"/>
</dbReference>
<dbReference type="GO" id="GO:0003700">
    <property type="term" value="F:DNA-binding transcription factor activity"/>
    <property type="evidence" value="ECO:0007669"/>
    <property type="project" value="TreeGrafter"/>
</dbReference>
<dbReference type="InterPro" id="IPR036388">
    <property type="entry name" value="WH-like_DNA-bd_sf"/>
</dbReference>
<dbReference type="GeneID" id="57692727"/>
<comment type="caution">
    <text evidence="1">The sequence shown here is derived from an EMBL/GenBank/DDBJ whole genome shotgun (WGS) entry which is preliminary data.</text>
</comment>
<dbReference type="PANTHER" id="PTHR33221:SF15">
    <property type="entry name" value="HTH-TYPE TRANSCRIPTIONAL REGULATOR YWGB-RELATED"/>
    <property type="match status" value="1"/>
</dbReference>